<sequence length="101" mass="10655">MSAPDELDRRQELILLGRIHGLVESLKTGQDVTNMRIDDLAKRFDARLDGIDARLRTVEQRAAVAGAVSGGAMAVGTALILEGLKMWLRGSGGGGGPFLGP</sequence>
<comment type="caution">
    <text evidence="2">The sequence shown here is derived from an EMBL/GenBank/DDBJ whole genome shotgun (WGS) entry which is preliminary data.</text>
</comment>
<evidence type="ECO:0000313" key="3">
    <source>
        <dbReference type="Proteomes" id="UP000072741"/>
    </source>
</evidence>
<feature type="transmembrane region" description="Helical" evidence="1">
    <location>
        <begin position="62"/>
        <end position="81"/>
    </location>
</feature>
<dbReference type="AlphaFoldDB" id="A0A147GWJ8"/>
<keyword evidence="1" id="KW-1133">Transmembrane helix</keyword>
<evidence type="ECO:0000313" key="2">
    <source>
        <dbReference type="EMBL" id="KTT21890.1"/>
    </source>
</evidence>
<evidence type="ECO:0000256" key="1">
    <source>
        <dbReference type="SAM" id="Phobius"/>
    </source>
</evidence>
<dbReference type="Proteomes" id="UP000072741">
    <property type="component" value="Unassembled WGS sequence"/>
</dbReference>
<accession>A0A147GWJ8</accession>
<name>A0A147GWJ8_9BURK</name>
<keyword evidence="1" id="KW-0812">Transmembrane</keyword>
<dbReference type="PATRIC" id="fig|433924.3.peg.4221"/>
<proteinExistence type="predicted"/>
<dbReference type="EMBL" id="LDSL01000064">
    <property type="protein sequence ID" value="KTT21890.1"/>
    <property type="molecule type" value="Genomic_DNA"/>
</dbReference>
<protein>
    <submittedName>
        <fullName evidence="2">Uncharacterized protein</fullName>
    </submittedName>
</protein>
<reference evidence="2 3" key="1">
    <citation type="journal article" date="2016" name="Front. Microbiol.">
        <title>Genomic Resource of Rice Seed Associated Bacteria.</title>
        <authorList>
            <person name="Midha S."/>
            <person name="Bansal K."/>
            <person name="Sharma S."/>
            <person name="Kumar N."/>
            <person name="Patil P.P."/>
            <person name="Chaudhry V."/>
            <person name="Patil P.B."/>
        </authorList>
    </citation>
    <scope>NUCLEOTIDE SEQUENCE [LARGE SCALE GENOMIC DNA]</scope>
    <source>
        <strain evidence="2 3">NS331</strain>
    </source>
</reference>
<keyword evidence="1" id="KW-0472">Membrane</keyword>
<gene>
    <name evidence="2" type="ORF">NS331_11040</name>
</gene>
<dbReference type="RefSeq" id="WP_242873718.1">
    <property type="nucleotide sequence ID" value="NZ_LDSL01000064.1"/>
</dbReference>
<keyword evidence="3" id="KW-1185">Reference proteome</keyword>
<organism evidence="2 3">
    <name type="scientific">Pseudacidovorax intermedius</name>
    <dbReference type="NCBI Taxonomy" id="433924"/>
    <lineage>
        <taxon>Bacteria</taxon>
        <taxon>Pseudomonadati</taxon>
        <taxon>Pseudomonadota</taxon>
        <taxon>Betaproteobacteria</taxon>
        <taxon>Burkholderiales</taxon>
        <taxon>Comamonadaceae</taxon>
        <taxon>Pseudacidovorax</taxon>
    </lineage>
</organism>